<dbReference type="InterPro" id="IPR001753">
    <property type="entry name" value="Enoyl-CoA_hydra/iso"/>
</dbReference>
<dbReference type="EC" id="4.2.1.17" evidence="2"/>
<dbReference type="EMBL" id="KQ085912">
    <property type="protein sequence ID" value="KLO16788.1"/>
    <property type="molecule type" value="Genomic_DNA"/>
</dbReference>
<accession>A0A0H2S535</accession>
<dbReference type="STRING" id="27342.A0A0H2S535"/>
<dbReference type="AlphaFoldDB" id="A0A0H2S535"/>
<evidence type="ECO:0000256" key="3">
    <source>
        <dbReference type="ARBA" id="ARBA00022832"/>
    </source>
</evidence>
<evidence type="ECO:0000256" key="6">
    <source>
        <dbReference type="ARBA" id="ARBA00073937"/>
    </source>
</evidence>
<protein>
    <recommendedName>
        <fullName evidence="6">Probable enoyl-CoA hydratase, mitochondrial</fullName>
        <ecNumber evidence="2">4.2.1.17</ecNumber>
    </recommendedName>
</protein>
<evidence type="ECO:0000256" key="4">
    <source>
        <dbReference type="ARBA" id="ARBA00023098"/>
    </source>
</evidence>
<gene>
    <name evidence="8" type="ORF">SCHPADRAFT_994905</name>
</gene>
<evidence type="ECO:0000313" key="9">
    <source>
        <dbReference type="Proteomes" id="UP000053477"/>
    </source>
</evidence>
<dbReference type="InterPro" id="IPR018376">
    <property type="entry name" value="Enoyl-CoA_hyd/isom_CS"/>
</dbReference>
<dbReference type="Gene3D" id="3.90.226.10">
    <property type="entry name" value="2-enoyl-CoA Hydratase, Chain A, domain 1"/>
    <property type="match status" value="1"/>
</dbReference>
<dbReference type="GO" id="GO:0006635">
    <property type="term" value="P:fatty acid beta-oxidation"/>
    <property type="evidence" value="ECO:0007669"/>
    <property type="project" value="TreeGrafter"/>
</dbReference>
<keyword evidence="9" id="KW-1185">Reference proteome</keyword>
<comment type="similarity">
    <text evidence="1 7">Belongs to the enoyl-CoA hydratase/isomerase family.</text>
</comment>
<dbReference type="InterPro" id="IPR029045">
    <property type="entry name" value="ClpP/crotonase-like_dom_sf"/>
</dbReference>
<organism evidence="8 9">
    <name type="scientific">Schizopora paradoxa</name>
    <dbReference type="NCBI Taxonomy" id="27342"/>
    <lineage>
        <taxon>Eukaryota</taxon>
        <taxon>Fungi</taxon>
        <taxon>Dikarya</taxon>
        <taxon>Basidiomycota</taxon>
        <taxon>Agaricomycotina</taxon>
        <taxon>Agaricomycetes</taxon>
        <taxon>Hymenochaetales</taxon>
        <taxon>Schizoporaceae</taxon>
        <taxon>Schizopora</taxon>
    </lineage>
</organism>
<proteinExistence type="inferred from homology"/>
<evidence type="ECO:0000256" key="7">
    <source>
        <dbReference type="RuleBase" id="RU003707"/>
    </source>
</evidence>
<dbReference type="InterPro" id="IPR014748">
    <property type="entry name" value="Enoyl-CoA_hydra_C"/>
</dbReference>
<evidence type="ECO:0000256" key="5">
    <source>
        <dbReference type="ARBA" id="ARBA00023239"/>
    </source>
</evidence>
<keyword evidence="3" id="KW-0276">Fatty acid metabolism</keyword>
<dbReference type="CDD" id="cd06558">
    <property type="entry name" value="crotonase-like"/>
    <property type="match status" value="1"/>
</dbReference>
<reference evidence="8 9" key="1">
    <citation type="submission" date="2015-04" db="EMBL/GenBank/DDBJ databases">
        <title>Complete genome sequence of Schizopora paradoxa KUC8140, a cosmopolitan wood degrader in East Asia.</title>
        <authorList>
            <consortium name="DOE Joint Genome Institute"/>
            <person name="Min B."/>
            <person name="Park H."/>
            <person name="Jang Y."/>
            <person name="Kim J.-J."/>
            <person name="Kim K.H."/>
            <person name="Pangilinan J."/>
            <person name="Lipzen A."/>
            <person name="Riley R."/>
            <person name="Grigoriev I.V."/>
            <person name="Spatafora J.W."/>
            <person name="Choi I.-G."/>
        </authorList>
    </citation>
    <scope>NUCLEOTIDE SEQUENCE [LARGE SCALE GENOMIC DNA]</scope>
    <source>
        <strain evidence="8 9">KUC8140</strain>
    </source>
</reference>
<evidence type="ECO:0000313" key="8">
    <source>
        <dbReference type="EMBL" id="KLO16788.1"/>
    </source>
</evidence>
<dbReference type="PROSITE" id="PS00166">
    <property type="entry name" value="ENOYL_COA_HYDRATASE"/>
    <property type="match status" value="1"/>
</dbReference>
<dbReference type="SUPFAM" id="SSF52096">
    <property type="entry name" value="ClpP/crotonase"/>
    <property type="match status" value="1"/>
</dbReference>
<keyword evidence="5" id="KW-0456">Lyase</keyword>
<dbReference type="PANTHER" id="PTHR11941">
    <property type="entry name" value="ENOYL-COA HYDRATASE-RELATED"/>
    <property type="match status" value="1"/>
</dbReference>
<dbReference type="Gene3D" id="1.10.12.10">
    <property type="entry name" value="Lyase 2-enoyl-coa Hydratase, Chain A, domain 2"/>
    <property type="match status" value="1"/>
</dbReference>
<dbReference type="OrthoDB" id="2018133at2759"/>
<name>A0A0H2S535_9AGAM</name>
<evidence type="ECO:0000256" key="2">
    <source>
        <dbReference type="ARBA" id="ARBA00012076"/>
    </source>
</evidence>
<dbReference type="FunFam" id="1.10.12.10:FF:000001">
    <property type="entry name" value="Probable enoyl-CoA hydratase, mitochondrial"/>
    <property type="match status" value="1"/>
</dbReference>
<evidence type="ECO:0000256" key="1">
    <source>
        <dbReference type="ARBA" id="ARBA00005254"/>
    </source>
</evidence>
<dbReference type="Proteomes" id="UP000053477">
    <property type="component" value="Unassembled WGS sequence"/>
</dbReference>
<dbReference type="InParanoid" id="A0A0H2S535"/>
<dbReference type="GO" id="GO:0005739">
    <property type="term" value="C:mitochondrion"/>
    <property type="evidence" value="ECO:0007669"/>
    <property type="project" value="TreeGrafter"/>
</dbReference>
<dbReference type="PANTHER" id="PTHR11941:SF54">
    <property type="entry name" value="ENOYL-COA HYDRATASE, MITOCHONDRIAL"/>
    <property type="match status" value="1"/>
</dbReference>
<dbReference type="Pfam" id="PF00378">
    <property type="entry name" value="ECH_1"/>
    <property type="match status" value="1"/>
</dbReference>
<dbReference type="GO" id="GO:0004300">
    <property type="term" value="F:enoyl-CoA hydratase activity"/>
    <property type="evidence" value="ECO:0007669"/>
    <property type="project" value="UniProtKB-EC"/>
</dbReference>
<keyword evidence="4" id="KW-0443">Lipid metabolism</keyword>
<sequence>MPVEGVKAWQVVPPGQLRSFSGNHRWALALHNLSGWFPATSRRPTAQMNFAYLRWDNPLTRKYQESAQKQRQKPDMFSSSGSLNLSIISSLLSCVTIMSSDSLVFVSAVDGVGVITLNRPAARNALSAQLIDDLLVSLRKCDGDPAVSAIVVTGGDKFFCAGADIQEMKQLTFVKAYTNNFLANLDNGIKAIAKPVIAAVNGYAFGGGCELAMMCDIIYAGQTARFGQPEVKLGTIPGAGGTQRLIRAIGKAKAMELILTGDVLSAVDAEKAGLVAKIFPDGEVLKQAIDLGARIGRFSQPVIAIAKECVNHAEQVTLEEGLHFERRLYHATFGLEDCKEGMTAFAEKRQAQWGNC</sequence>
<dbReference type="FunFam" id="3.90.226.10:FF:000019">
    <property type="entry name" value="Enoyl-CoA hydratase, mitochondrial"/>
    <property type="match status" value="1"/>
</dbReference>